<dbReference type="GeneID" id="27205861"/>
<keyword evidence="2" id="KW-1185">Reference proteome</keyword>
<organism evidence="1">
    <name type="scientific">Grapevine leafroll-associated virus 13</name>
    <dbReference type="NCBI Taxonomy" id="1815581"/>
    <lineage>
        <taxon>Viruses</taxon>
        <taxon>Riboviria</taxon>
        <taxon>Orthornavirae</taxon>
        <taxon>Kitrinoviricota</taxon>
        <taxon>Alsuviricetes</taxon>
        <taxon>Martellivirales</taxon>
        <taxon>Closteroviridae</taxon>
        <taxon>Ampelovirus</taxon>
        <taxon>Ampelovirus tredecimvitis</taxon>
    </lineage>
</organism>
<gene>
    <name evidence="1" type="primary">p23</name>
</gene>
<accession>A0A146FDM3</accession>
<name>A0A146FDM3_9CLOS</name>
<evidence type="ECO:0000313" key="1">
    <source>
        <dbReference type="EMBL" id="BAU68568.1"/>
    </source>
</evidence>
<sequence>MEAFIVNFLSMFAAGLYSTDSSFNISEMTTLVGIMLPMMASETMRSYLVLYKFNKLMKRVSASIPREIVESMARSIDYERACNAATHHFVLGCDAISRKILLSSTDMLSTAVESFTMTSQGLPDYDSLFQTVRQTFGLNLEPSANLMSLCMQLAEDVSNNRRSHIAQTRNEIRQCLNERNINNHISYIGMDASVYAEWLVDL</sequence>
<evidence type="ECO:0000313" key="2">
    <source>
        <dbReference type="Proteomes" id="UP000202842"/>
    </source>
</evidence>
<dbReference type="Proteomes" id="UP000202842">
    <property type="component" value="Segment"/>
</dbReference>
<dbReference type="KEGG" id="vg:27205861"/>
<protein>
    <submittedName>
        <fullName evidence="1">23 kDa protein</fullName>
    </submittedName>
</protein>
<proteinExistence type="predicted"/>
<reference evidence="1" key="1">
    <citation type="journal article" date="2016" name="Arch. Virol.">
        <title>Molecular characterization of a novel putative ampelovirus tentatively named grapevine leafroll-associated virus 13.</title>
        <authorList>
            <person name="Ito T."/>
            <person name="Nakaune R."/>
        </authorList>
    </citation>
    <scope>NUCLEOTIDE SEQUENCE [LARGE SCALE GENOMIC DNA]</scope>
    <source>
        <strain evidence="1">A177</strain>
    </source>
</reference>
<dbReference type="RefSeq" id="YP_009241374.1">
    <property type="nucleotide sequence ID" value="NC_029783.1"/>
</dbReference>
<dbReference type="EMBL" id="LC052212">
    <property type="protein sequence ID" value="BAU68568.1"/>
    <property type="molecule type" value="Genomic_RNA"/>
</dbReference>